<proteinExistence type="predicted"/>
<evidence type="ECO:0000256" key="4">
    <source>
        <dbReference type="ARBA" id="ARBA00022989"/>
    </source>
</evidence>
<name>A0AAV9B6T1_ACOGR</name>
<evidence type="ECO:0000256" key="6">
    <source>
        <dbReference type="SAM" id="MobiDB-lite"/>
    </source>
</evidence>
<keyword evidence="2" id="KW-1003">Cell membrane</keyword>
<gene>
    <name evidence="7" type="ORF">QJS04_geneDACA023480</name>
</gene>
<comment type="caution">
    <text evidence="7">The sequence shown here is derived from an EMBL/GenBank/DDBJ whole genome shotgun (WGS) entry which is preliminary data.</text>
</comment>
<evidence type="ECO:0000256" key="1">
    <source>
        <dbReference type="ARBA" id="ARBA00004651"/>
    </source>
</evidence>
<dbReference type="GO" id="GO:0005886">
    <property type="term" value="C:plasma membrane"/>
    <property type="evidence" value="ECO:0007669"/>
    <property type="project" value="UniProtKB-SubCell"/>
</dbReference>
<evidence type="ECO:0000313" key="8">
    <source>
        <dbReference type="Proteomes" id="UP001179952"/>
    </source>
</evidence>
<comment type="subcellular location">
    <subcellularLocation>
        <location evidence="1">Cell membrane</location>
        <topology evidence="1">Multi-pass membrane protein</topology>
    </subcellularLocation>
</comment>
<dbReference type="PANTHER" id="PTHR30509:SF9">
    <property type="entry name" value="MULTIDRUG RESISTANCE PROTEIN MDTO"/>
    <property type="match status" value="1"/>
</dbReference>
<organism evidence="7 8">
    <name type="scientific">Acorus gramineus</name>
    <name type="common">Dwarf sweet flag</name>
    <dbReference type="NCBI Taxonomy" id="55184"/>
    <lineage>
        <taxon>Eukaryota</taxon>
        <taxon>Viridiplantae</taxon>
        <taxon>Streptophyta</taxon>
        <taxon>Embryophyta</taxon>
        <taxon>Tracheophyta</taxon>
        <taxon>Spermatophyta</taxon>
        <taxon>Magnoliopsida</taxon>
        <taxon>Liliopsida</taxon>
        <taxon>Acoraceae</taxon>
        <taxon>Acorus</taxon>
    </lineage>
</organism>
<reference evidence="7" key="2">
    <citation type="submission" date="2023-06" db="EMBL/GenBank/DDBJ databases">
        <authorList>
            <person name="Ma L."/>
            <person name="Liu K.-W."/>
            <person name="Li Z."/>
            <person name="Hsiao Y.-Y."/>
            <person name="Qi Y."/>
            <person name="Fu T."/>
            <person name="Tang G."/>
            <person name="Zhang D."/>
            <person name="Sun W.-H."/>
            <person name="Liu D.-K."/>
            <person name="Li Y."/>
            <person name="Chen G.-Z."/>
            <person name="Liu X.-D."/>
            <person name="Liao X.-Y."/>
            <person name="Jiang Y.-T."/>
            <person name="Yu X."/>
            <person name="Hao Y."/>
            <person name="Huang J."/>
            <person name="Zhao X.-W."/>
            <person name="Ke S."/>
            <person name="Chen Y.-Y."/>
            <person name="Wu W.-L."/>
            <person name="Hsu J.-L."/>
            <person name="Lin Y.-F."/>
            <person name="Huang M.-D."/>
            <person name="Li C.-Y."/>
            <person name="Huang L."/>
            <person name="Wang Z.-W."/>
            <person name="Zhao X."/>
            <person name="Zhong W.-Y."/>
            <person name="Peng D.-H."/>
            <person name="Ahmad S."/>
            <person name="Lan S."/>
            <person name="Zhang J.-S."/>
            <person name="Tsai W.-C."/>
            <person name="Van De Peer Y."/>
            <person name="Liu Z.-J."/>
        </authorList>
    </citation>
    <scope>NUCLEOTIDE SEQUENCE</scope>
    <source>
        <strain evidence="7">SCP</strain>
        <tissue evidence="7">Leaves</tissue>
    </source>
</reference>
<evidence type="ECO:0000256" key="2">
    <source>
        <dbReference type="ARBA" id="ARBA00022475"/>
    </source>
</evidence>
<dbReference type="AlphaFoldDB" id="A0AAV9B6T1"/>
<keyword evidence="8" id="KW-1185">Reference proteome</keyword>
<evidence type="ECO:0000256" key="3">
    <source>
        <dbReference type="ARBA" id="ARBA00022692"/>
    </source>
</evidence>
<evidence type="ECO:0000256" key="5">
    <source>
        <dbReference type="ARBA" id="ARBA00023136"/>
    </source>
</evidence>
<sequence>MDLFKHAYTSLSAHTPETRVAPSTATDDNTTPVGPTKQKPADNNHWFDKPQLTEAVRPGNGHWARLIVATGFAPSREPTFKSANLKAQGTVLGSVYGVFGSLISNHLMELWFLILLP</sequence>
<protein>
    <submittedName>
        <fullName evidence="7">Uncharacterized protein</fullName>
    </submittedName>
</protein>
<accession>A0AAV9B6T1</accession>
<dbReference type="Proteomes" id="UP001179952">
    <property type="component" value="Unassembled WGS sequence"/>
</dbReference>
<keyword evidence="4" id="KW-1133">Transmembrane helix</keyword>
<evidence type="ECO:0000313" key="7">
    <source>
        <dbReference type="EMBL" id="KAK1272112.1"/>
    </source>
</evidence>
<keyword evidence="5" id="KW-0472">Membrane</keyword>
<feature type="compositionally biased region" description="Polar residues" evidence="6">
    <location>
        <begin position="14"/>
        <end position="33"/>
    </location>
</feature>
<dbReference type="EMBL" id="JAUJYN010000005">
    <property type="protein sequence ID" value="KAK1272112.1"/>
    <property type="molecule type" value="Genomic_DNA"/>
</dbReference>
<dbReference type="PANTHER" id="PTHR30509">
    <property type="entry name" value="P-HYDROXYBENZOIC ACID EFFLUX PUMP SUBUNIT-RELATED"/>
    <property type="match status" value="1"/>
</dbReference>
<keyword evidence="3" id="KW-0812">Transmembrane</keyword>
<reference evidence="7" key="1">
    <citation type="journal article" date="2023" name="Nat. Commun.">
        <title>Diploid and tetraploid genomes of Acorus and the evolution of monocots.</title>
        <authorList>
            <person name="Ma L."/>
            <person name="Liu K.W."/>
            <person name="Li Z."/>
            <person name="Hsiao Y.Y."/>
            <person name="Qi Y."/>
            <person name="Fu T."/>
            <person name="Tang G.D."/>
            <person name="Zhang D."/>
            <person name="Sun W.H."/>
            <person name="Liu D.K."/>
            <person name="Li Y."/>
            <person name="Chen G.Z."/>
            <person name="Liu X.D."/>
            <person name="Liao X.Y."/>
            <person name="Jiang Y.T."/>
            <person name="Yu X."/>
            <person name="Hao Y."/>
            <person name="Huang J."/>
            <person name="Zhao X.W."/>
            <person name="Ke S."/>
            <person name="Chen Y.Y."/>
            <person name="Wu W.L."/>
            <person name="Hsu J.L."/>
            <person name="Lin Y.F."/>
            <person name="Huang M.D."/>
            <person name="Li C.Y."/>
            <person name="Huang L."/>
            <person name="Wang Z.W."/>
            <person name="Zhao X."/>
            <person name="Zhong W.Y."/>
            <person name="Peng D.H."/>
            <person name="Ahmad S."/>
            <person name="Lan S."/>
            <person name="Zhang J.S."/>
            <person name="Tsai W.C."/>
            <person name="Van de Peer Y."/>
            <person name="Liu Z.J."/>
        </authorList>
    </citation>
    <scope>NUCLEOTIDE SEQUENCE</scope>
    <source>
        <strain evidence="7">SCP</strain>
    </source>
</reference>
<feature type="region of interest" description="Disordered" evidence="6">
    <location>
        <begin position="14"/>
        <end position="45"/>
    </location>
</feature>